<feature type="transmembrane region" description="Helical" evidence="1">
    <location>
        <begin position="257"/>
        <end position="281"/>
    </location>
</feature>
<feature type="transmembrane region" description="Helical" evidence="1">
    <location>
        <begin position="652"/>
        <end position="672"/>
    </location>
</feature>
<accession>A0A9P0K469</accession>
<feature type="domain" description="Nose resistant-to-fluoxetine protein N-terminal" evidence="3">
    <location>
        <begin position="84"/>
        <end position="244"/>
    </location>
</feature>
<feature type="signal peptide" evidence="2">
    <location>
        <begin position="1"/>
        <end position="20"/>
    </location>
</feature>
<evidence type="ECO:0000259" key="3">
    <source>
        <dbReference type="SMART" id="SM00703"/>
    </source>
</evidence>
<feature type="transmembrane region" description="Helical" evidence="1">
    <location>
        <begin position="399"/>
        <end position="418"/>
    </location>
</feature>
<feature type="transmembrane region" description="Helical" evidence="1">
    <location>
        <begin position="754"/>
        <end position="778"/>
    </location>
</feature>
<evidence type="ECO:0000313" key="5">
    <source>
        <dbReference type="Proteomes" id="UP001152888"/>
    </source>
</evidence>
<keyword evidence="1" id="KW-1133">Transmembrane helix</keyword>
<dbReference type="InterPro" id="IPR006621">
    <property type="entry name" value="Nose-resist-to-fluoxetine_N"/>
</dbReference>
<feature type="transmembrane region" description="Helical" evidence="1">
    <location>
        <begin position="622"/>
        <end position="640"/>
    </location>
</feature>
<feature type="transmembrane region" description="Helical" evidence="1">
    <location>
        <begin position="473"/>
        <end position="492"/>
    </location>
</feature>
<keyword evidence="2" id="KW-0732">Signal</keyword>
<evidence type="ECO:0000256" key="2">
    <source>
        <dbReference type="SAM" id="SignalP"/>
    </source>
</evidence>
<dbReference type="SMART" id="SM00703">
    <property type="entry name" value="NRF"/>
    <property type="match status" value="1"/>
</dbReference>
<dbReference type="Pfam" id="PF20146">
    <property type="entry name" value="NRF"/>
    <property type="match status" value="1"/>
</dbReference>
<reference evidence="4" key="1">
    <citation type="submission" date="2022-03" db="EMBL/GenBank/DDBJ databases">
        <authorList>
            <person name="Sayadi A."/>
        </authorList>
    </citation>
    <scope>NUCLEOTIDE SEQUENCE</scope>
</reference>
<keyword evidence="1" id="KW-0472">Membrane</keyword>
<dbReference type="OrthoDB" id="207378at2759"/>
<proteinExistence type="predicted"/>
<dbReference type="EMBL" id="CAKOFQ010006741">
    <property type="protein sequence ID" value="CAH1967119.1"/>
    <property type="molecule type" value="Genomic_DNA"/>
</dbReference>
<protein>
    <recommendedName>
        <fullName evidence="3">Nose resistant-to-fluoxetine protein N-terminal domain-containing protein</fullName>
    </recommendedName>
</protein>
<dbReference type="InterPro" id="IPR002656">
    <property type="entry name" value="Acyl_transf_3_dom"/>
</dbReference>
<dbReference type="PANTHER" id="PTHR11161:SF72">
    <property type="entry name" value="FI21449P1"/>
    <property type="match status" value="1"/>
</dbReference>
<feature type="chain" id="PRO_5040367647" description="Nose resistant-to-fluoxetine protein N-terminal domain-containing protein" evidence="2">
    <location>
        <begin position="21"/>
        <end position="806"/>
    </location>
</feature>
<dbReference type="GO" id="GO:0016747">
    <property type="term" value="F:acyltransferase activity, transferring groups other than amino-acyl groups"/>
    <property type="evidence" value="ECO:0007669"/>
    <property type="project" value="InterPro"/>
</dbReference>
<gene>
    <name evidence="4" type="ORF">ACAOBT_LOCUS7231</name>
</gene>
<keyword evidence="1" id="KW-0812">Transmembrane</keyword>
<name>A0A9P0K469_ACAOB</name>
<evidence type="ECO:0000256" key="1">
    <source>
        <dbReference type="SAM" id="Phobius"/>
    </source>
</evidence>
<dbReference type="PANTHER" id="PTHR11161">
    <property type="entry name" value="O-ACYLTRANSFERASE"/>
    <property type="match status" value="1"/>
</dbReference>
<comment type="caution">
    <text evidence="4">The sequence shown here is derived from an EMBL/GenBank/DDBJ whole genome shotgun (WGS) entry which is preliminary data.</text>
</comment>
<feature type="transmembrane region" description="Helical" evidence="1">
    <location>
        <begin position="438"/>
        <end position="461"/>
    </location>
</feature>
<organism evidence="4 5">
    <name type="scientific">Acanthoscelides obtectus</name>
    <name type="common">Bean weevil</name>
    <name type="synonym">Bruchus obtectus</name>
    <dbReference type="NCBI Taxonomy" id="200917"/>
    <lineage>
        <taxon>Eukaryota</taxon>
        <taxon>Metazoa</taxon>
        <taxon>Ecdysozoa</taxon>
        <taxon>Arthropoda</taxon>
        <taxon>Hexapoda</taxon>
        <taxon>Insecta</taxon>
        <taxon>Pterygota</taxon>
        <taxon>Neoptera</taxon>
        <taxon>Endopterygota</taxon>
        <taxon>Coleoptera</taxon>
        <taxon>Polyphaga</taxon>
        <taxon>Cucujiformia</taxon>
        <taxon>Chrysomeloidea</taxon>
        <taxon>Chrysomelidae</taxon>
        <taxon>Bruchinae</taxon>
        <taxon>Bruchini</taxon>
        <taxon>Acanthoscelides</taxon>
    </lineage>
</organism>
<feature type="transmembrane region" description="Helical" evidence="1">
    <location>
        <begin position="692"/>
        <end position="711"/>
    </location>
</feature>
<sequence length="806" mass="90139">MLTILAASAVLLTSAALIGGETTPQMEYDEGTSVEAKYSLPAVNVSGTAGNGTTLVRASLARVLDFYNTEQLAANWAQVGVKLSKGCEKDMEAYIRGLGKAENWALKMDDASGRYSTGWFWGNIYWTGSQSLCEHITPKKHIVIHSQNRSRPTRAAGASLKPVSPSAPIGYKNEPIVYTNGPAFPVSFFMLRLHLNSSFTTEEKILHLGLCLPHVCAEDDVKKIVEETSKPSKKITVKVEAVRSAHNKYNIWGDKTFLVLCVTTVLVVFLLIAGTCFDYYLEYIKKSKMKAKNCVFSSKIDMTMPDSKTKNGKCGLYVVNNNNNNDIDTNCNNKDEHTHRNTLELNTGNSCNASRYREPLIRLILREMLLSFSIRENMRHICDQTVGSDTLPVIHGLKAISMAWVILGHTCIIAFKYSDNMEYRKVVQKEFMFQTISNGTYSVDTFFFTSGLLVSFLYFRTNAKGKLDPLNKGNSFVAGFLHFIGLISYRFARLTVPYLFTLGIVEVSMKWFNYNSVFEPPTMDHVNCPNYWWRNVLYINTLFPVDEMCMLWSWYLSDDTQFYVIGAIMLILATSHFKSAAALLVTFMLSSWITTGYVAFSNSHLPGSDDPLALFDKIYDKPWTRLGPYLIGMCTGWILFKKNCRINFTKLALAAGWTASFSVLLALVYGLYNTRLSAWSGAAYSAMSHSAWAMGLSWIVIACVTGYGGVVNKILSATILYPFSRVTYCAYLLHPIAIRVMVMSMDSPLHLGSIVTVIIYLGQIVASYFLSFFVSLAFEAPVVSMLRIITKVFALKKNQNATTVTT</sequence>
<evidence type="ECO:0000313" key="4">
    <source>
        <dbReference type="EMBL" id="CAH1967119.1"/>
    </source>
</evidence>
<dbReference type="Pfam" id="PF01757">
    <property type="entry name" value="Acyl_transf_3"/>
    <property type="match status" value="1"/>
</dbReference>
<dbReference type="Proteomes" id="UP001152888">
    <property type="component" value="Unassembled WGS sequence"/>
</dbReference>
<feature type="transmembrane region" description="Helical" evidence="1">
    <location>
        <begin position="580"/>
        <end position="602"/>
    </location>
</feature>
<feature type="transmembrane region" description="Helical" evidence="1">
    <location>
        <begin position="723"/>
        <end position="742"/>
    </location>
</feature>
<keyword evidence="5" id="KW-1185">Reference proteome</keyword>
<dbReference type="InterPro" id="IPR052728">
    <property type="entry name" value="O2_lipid_transport_reg"/>
</dbReference>
<dbReference type="AlphaFoldDB" id="A0A9P0K469"/>